<organism evidence="1 2">
    <name type="scientific">Racocetra fulgida</name>
    <dbReference type="NCBI Taxonomy" id="60492"/>
    <lineage>
        <taxon>Eukaryota</taxon>
        <taxon>Fungi</taxon>
        <taxon>Fungi incertae sedis</taxon>
        <taxon>Mucoromycota</taxon>
        <taxon>Glomeromycotina</taxon>
        <taxon>Glomeromycetes</taxon>
        <taxon>Diversisporales</taxon>
        <taxon>Gigasporaceae</taxon>
        <taxon>Racocetra</taxon>
    </lineage>
</organism>
<keyword evidence="2" id="KW-1185">Reference proteome</keyword>
<protein>
    <submittedName>
        <fullName evidence="1">10264_t:CDS:1</fullName>
    </submittedName>
</protein>
<gene>
    <name evidence="1" type="ORF">RFULGI_LOCUS938</name>
</gene>
<comment type="caution">
    <text evidence="1">The sequence shown here is derived from an EMBL/GenBank/DDBJ whole genome shotgun (WGS) entry which is preliminary data.</text>
</comment>
<dbReference type="EMBL" id="CAJVPZ010000494">
    <property type="protein sequence ID" value="CAG8466894.1"/>
    <property type="molecule type" value="Genomic_DNA"/>
</dbReference>
<reference evidence="1" key="1">
    <citation type="submission" date="2021-06" db="EMBL/GenBank/DDBJ databases">
        <authorList>
            <person name="Kallberg Y."/>
            <person name="Tangrot J."/>
            <person name="Rosling A."/>
        </authorList>
    </citation>
    <scope>NUCLEOTIDE SEQUENCE</scope>
    <source>
        <strain evidence="1">IN212</strain>
    </source>
</reference>
<accession>A0A9N8VYB9</accession>
<evidence type="ECO:0000313" key="2">
    <source>
        <dbReference type="Proteomes" id="UP000789396"/>
    </source>
</evidence>
<sequence>MVSIIKDIILFKLLDSSDSLSSELLLASVVLHSQSCKIKFEIDTTDSLSNGIVSINAVLDSETYYCKKQNVDYKTIISKR</sequence>
<evidence type="ECO:0000313" key="1">
    <source>
        <dbReference type="EMBL" id="CAG8466894.1"/>
    </source>
</evidence>
<name>A0A9N8VYB9_9GLOM</name>
<dbReference type="AlphaFoldDB" id="A0A9N8VYB9"/>
<dbReference type="Proteomes" id="UP000789396">
    <property type="component" value="Unassembled WGS sequence"/>
</dbReference>
<proteinExistence type="predicted"/>